<keyword evidence="4 12" id="KW-0812">Transmembrane</keyword>
<evidence type="ECO:0000256" key="12">
    <source>
        <dbReference type="HAMAP-Rule" id="MF_01398"/>
    </source>
</evidence>
<dbReference type="InterPro" id="IPR028987">
    <property type="entry name" value="ATP_synth_B-like_membr_sf"/>
</dbReference>
<keyword evidence="12" id="KW-1003">Cell membrane</keyword>
<evidence type="ECO:0000256" key="4">
    <source>
        <dbReference type="ARBA" id="ARBA00022692"/>
    </source>
</evidence>
<dbReference type="HAMAP" id="MF_01398">
    <property type="entry name" value="ATP_synth_b_bprime"/>
    <property type="match status" value="1"/>
</dbReference>
<dbReference type="GO" id="GO:0005886">
    <property type="term" value="C:plasma membrane"/>
    <property type="evidence" value="ECO:0007669"/>
    <property type="project" value="UniProtKB-SubCell"/>
</dbReference>
<dbReference type="AlphaFoldDB" id="A0A0G0W5U8"/>
<evidence type="ECO:0000313" key="14">
    <source>
        <dbReference type="EMBL" id="KKR70617.1"/>
    </source>
</evidence>
<organism evidence="14 15">
    <name type="scientific">Candidatus Nomurabacteria bacterium GW2011_GWB1_40_7</name>
    <dbReference type="NCBI Taxonomy" id="1618744"/>
    <lineage>
        <taxon>Bacteria</taxon>
        <taxon>Candidatus Nomuraibacteriota</taxon>
    </lineage>
</organism>
<comment type="subcellular location">
    <subcellularLocation>
        <location evidence="12">Cell membrane</location>
        <topology evidence="12">Single-pass membrane protein</topology>
    </subcellularLocation>
    <subcellularLocation>
        <location evidence="11">Endomembrane system</location>
        <topology evidence="11">Single-pass membrane protein</topology>
    </subcellularLocation>
</comment>
<comment type="subunit">
    <text evidence="12">F-type ATPases have 2 components, F(1) - the catalytic core - and F(0) - the membrane proton channel. F(1) has five subunits: alpha(3), beta(3), gamma(1), delta(1), epsilon(1). F(0) has three main subunits: a(1), b(2) and c(10-14). The alpha and beta chains form an alternating ring which encloses part of the gamma chain. F(1) is attached to F(0) by a central stalk formed by the gamma and epsilon chains, while a peripheral stalk is formed by the delta and b chains.</text>
</comment>
<keyword evidence="7 12" id="KW-0406">Ion transport</keyword>
<reference evidence="14 15" key="1">
    <citation type="journal article" date="2015" name="Nature">
        <title>rRNA introns, odd ribosomes, and small enigmatic genomes across a large radiation of phyla.</title>
        <authorList>
            <person name="Brown C.T."/>
            <person name="Hug L.A."/>
            <person name="Thomas B.C."/>
            <person name="Sharon I."/>
            <person name="Castelle C.J."/>
            <person name="Singh A."/>
            <person name="Wilkins M.J."/>
            <person name="Williams K.H."/>
            <person name="Banfield J.F."/>
        </authorList>
    </citation>
    <scope>NUCLEOTIDE SEQUENCE [LARGE SCALE GENOMIC DNA]</scope>
</reference>
<keyword evidence="5 12" id="KW-0375">Hydrogen ion transport</keyword>
<dbReference type="Proteomes" id="UP000034452">
    <property type="component" value="Unassembled WGS sequence"/>
</dbReference>
<evidence type="ECO:0000256" key="6">
    <source>
        <dbReference type="ARBA" id="ARBA00022989"/>
    </source>
</evidence>
<gene>
    <name evidence="12" type="primary">atpF</name>
    <name evidence="14" type="ORF">UU13_C0003G0061</name>
</gene>
<evidence type="ECO:0000256" key="1">
    <source>
        <dbReference type="ARBA" id="ARBA00005513"/>
    </source>
</evidence>
<dbReference type="GO" id="GO:0045259">
    <property type="term" value="C:proton-transporting ATP synthase complex"/>
    <property type="evidence" value="ECO:0007669"/>
    <property type="project" value="UniProtKB-KW"/>
</dbReference>
<dbReference type="Pfam" id="PF00430">
    <property type="entry name" value="ATP-synt_B"/>
    <property type="match status" value="1"/>
</dbReference>
<keyword evidence="6 12" id="KW-1133">Transmembrane helix</keyword>
<evidence type="ECO:0000256" key="5">
    <source>
        <dbReference type="ARBA" id="ARBA00022781"/>
    </source>
</evidence>
<evidence type="ECO:0000256" key="8">
    <source>
        <dbReference type="ARBA" id="ARBA00023136"/>
    </source>
</evidence>
<comment type="function">
    <text evidence="10 12">F(1)F(0) ATP synthase produces ATP from ADP in the presence of a proton or sodium gradient. F-type ATPases consist of two structural domains, F(1) containing the extramembraneous catalytic core and F(0) containing the membrane proton channel, linked together by a central stalk and a peripheral stalk. During catalysis, ATP synthesis in the catalytic domain of F(1) is coupled via a rotary mechanism of the central stalk subunits to proton translocation.</text>
</comment>
<dbReference type="PANTHER" id="PTHR33445:SF1">
    <property type="entry name" value="ATP SYNTHASE SUBUNIT B"/>
    <property type="match status" value="1"/>
</dbReference>
<dbReference type="InterPro" id="IPR050059">
    <property type="entry name" value="ATP_synthase_B_chain"/>
</dbReference>
<protein>
    <recommendedName>
        <fullName evidence="12">ATP synthase subunit b</fullName>
    </recommendedName>
    <alternativeName>
        <fullName evidence="12">ATP synthase F(0) sector subunit b</fullName>
    </alternativeName>
    <alternativeName>
        <fullName evidence="12">ATPase subunit I</fullName>
    </alternativeName>
    <alternativeName>
        <fullName evidence="12">F-type ATPase subunit b</fullName>
        <shortName evidence="12">F-ATPase subunit b</shortName>
    </alternativeName>
</protein>
<proteinExistence type="inferred from homology"/>
<evidence type="ECO:0000256" key="13">
    <source>
        <dbReference type="RuleBase" id="RU003848"/>
    </source>
</evidence>
<evidence type="ECO:0000256" key="10">
    <source>
        <dbReference type="ARBA" id="ARBA00025198"/>
    </source>
</evidence>
<evidence type="ECO:0000256" key="3">
    <source>
        <dbReference type="ARBA" id="ARBA00022547"/>
    </source>
</evidence>
<dbReference type="CDD" id="cd06503">
    <property type="entry name" value="ATP-synt_Fo_b"/>
    <property type="match status" value="1"/>
</dbReference>
<comment type="similarity">
    <text evidence="1 12 13">Belongs to the ATPase B chain family.</text>
</comment>
<comment type="caution">
    <text evidence="14">The sequence shown here is derived from an EMBL/GenBank/DDBJ whole genome shotgun (WGS) entry which is preliminary data.</text>
</comment>
<dbReference type="GO" id="GO:0046933">
    <property type="term" value="F:proton-transporting ATP synthase activity, rotational mechanism"/>
    <property type="evidence" value="ECO:0007669"/>
    <property type="project" value="UniProtKB-UniRule"/>
</dbReference>
<dbReference type="InterPro" id="IPR002146">
    <property type="entry name" value="ATP_synth_b/b'su_bac/chlpt"/>
</dbReference>
<dbReference type="GO" id="GO:0012505">
    <property type="term" value="C:endomembrane system"/>
    <property type="evidence" value="ECO:0007669"/>
    <property type="project" value="UniProtKB-SubCell"/>
</dbReference>
<keyword evidence="9 12" id="KW-0066">ATP synthesis</keyword>
<dbReference type="GO" id="GO:0046961">
    <property type="term" value="F:proton-transporting ATPase activity, rotational mechanism"/>
    <property type="evidence" value="ECO:0007669"/>
    <property type="project" value="TreeGrafter"/>
</dbReference>
<evidence type="ECO:0000256" key="9">
    <source>
        <dbReference type="ARBA" id="ARBA00023310"/>
    </source>
</evidence>
<evidence type="ECO:0000256" key="2">
    <source>
        <dbReference type="ARBA" id="ARBA00022448"/>
    </source>
</evidence>
<evidence type="ECO:0000313" key="15">
    <source>
        <dbReference type="Proteomes" id="UP000034452"/>
    </source>
</evidence>
<feature type="transmembrane region" description="Helical" evidence="12">
    <location>
        <begin position="6"/>
        <end position="23"/>
    </location>
</feature>
<dbReference type="Gene3D" id="6.10.250.1580">
    <property type="match status" value="1"/>
</dbReference>
<dbReference type="EMBL" id="LBZL01000003">
    <property type="protein sequence ID" value="KKR70617.1"/>
    <property type="molecule type" value="Genomic_DNA"/>
</dbReference>
<evidence type="ECO:0000256" key="7">
    <source>
        <dbReference type="ARBA" id="ARBA00023065"/>
    </source>
</evidence>
<accession>A0A0G0W5U8</accession>
<dbReference type="PANTHER" id="PTHR33445">
    <property type="entry name" value="ATP SYNTHASE SUBUNIT B', CHLOROPLASTIC"/>
    <property type="match status" value="1"/>
</dbReference>
<keyword evidence="8 12" id="KW-0472">Membrane</keyword>
<keyword evidence="2 12" id="KW-0813">Transport</keyword>
<keyword evidence="3 12" id="KW-0138">CF(0)</keyword>
<sequence length="139" mass="15379">MIAQAINFGIVFAVLYIFALKPLSKLMAERSERIAKGVNDAKTNTTLLLKTRAEYEEALAKARAEANKIFQDGKKEAEAKKAIMLEEAKQEVATVIENGKKILEAEKVKMVGEAKNEIISLAMLATEKLISNKQDLNNL</sequence>
<evidence type="ECO:0000256" key="11">
    <source>
        <dbReference type="ARBA" id="ARBA00037847"/>
    </source>
</evidence>
<name>A0A0G0W5U8_9BACT</name>
<dbReference type="SUPFAM" id="SSF81573">
    <property type="entry name" value="F1F0 ATP synthase subunit B, membrane domain"/>
    <property type="match status" value="1"/>
</dbReference>
<comment type="function">
    <text evidence="12">Component of the F(0) channel, it forms part of the peripheral stalk, linking F(1) to F(0).</text>
</comment>